<dbReference type="PROSITE" id="PS00640">
    <property type="entry name" value="THIOL_PROTEASE_ASN"/>
    <property type="match status" value="1"/>
</dbReference>
<dbReference type="PROSITE" id="PS51257">
    <property type="entry name" value="PROKAR_LIPOPROTEIN"/>
    <property type="match status" value="1"/>
</dbReference>
<dbReference type="InterPro" id="IPR025660">
    <property type="entry name" value="Pept_his_AS"/>
</dbReference>
<proteinExistence type="inferred from homology"/>
<dbReference type="Gene3D" id="3.90.70.10">
    <property type="entry name" value="Cysteine proteinases"/>
    <property type="match status" value="1"/>
</dbReference>
<keyword evidence="7" id="KW-1185">Reference proteome</keyword>
<dbReference type="InterPro" id="IPR000668">
    <property type="entry name" value="Peptidase_C1A_C"/>
</dbReference>
<gene>
    <name evidence="6" type="ORF">FGO68_gene845</name>
</gene>
<name>A0A8J8T0W0_HALGN</name>
<dbReference type="GO" id="GO:0006508">
    <property type="term" value="P:proteolysis"/>
    <property type="evidence" value="ECO:0007669"/>
    <property type="project" value="InterPro"/>
</dbReference>
<dbReference type="SMART" id="SM00645">
    <property type="entry name" value="Pept_C1"/>
    <property type="match status" value="1"/>
</dbReference>
<comment type="similarity">
    <text evidence="1">Belongs to the peptidase C1 family.</text>
</comment>
<feature type="domain" description="Peptidase C1A papain C-terminal" evidence="4">
    <location>
        <begin position="165"/>
        <end position="396"/>
    </location>
</feature>
<dbReference type="Pfam" id="PF08246">
    <property type="entry name" value="Inhibitor_I29"/>
    <property type="match status" value="1"/>
</dbReference>
<dbReference type="InterPro" id="IPR025661">
    <property type="entry name" value="Pept_asp_AS"/>
</dbReference>
<dbReference type="AlphaFoldDB" id="A0A8J8T0W0"/>
<evidence type="ECO:0000313" key="7">
    <source>
        <dbReference type="Proteomes" id="UP000785679"/>
    </source>
</evidence>
<sequence>MRIYLISSAVAALLGCSYLYFNSPNSAQNSKSFLQHISDEDHEVTNAFILFTAKYGRSYASKTHAQTKFATFKQNYDKIQIHNQKAGKSYKLGINQFSDMSEEEWLEIYGREQPSSKKLLKTEWWDDQGPYDEKGRYVCRHDEEMHNYFDYNDYAYIDDTLTHCTSADWVKHGKVGTPKQQSTCGSCWAHSTIASVETLHAQIHDIKHSDNVTSFSEQQLVDCNFLPNLGCLGGKRQYSFDYVSKEGLTTAEKYPYQNKQGECLYESSTDMVFKIDGFKAWERPTVEDVEKLACQGTVSVSMRINDCIKNYAGGIIWDGDENATCGCSNVGGTNHAVAIVGFGTDHTAEGPCSKYWLIKNSWGTEWGEGGFFRLCREDMHMPEGMCNVRSEPMIAMKEAKRKKEEEEGTDND</sequence>
<dbReference type="EMBL" id="RRYP01010923">
    <property type="protein sequence ID" value="TNV78079.1"/>
    <property type="molecule type" value="Genomic_DNA"/>
</dbReference>
<keyword evidence="2" id="KW-0865">Zymogen</keyword>
<evidence type="ECO:0000256" key="3">
    <source>
        <dbReference type="ARBA" id="ARBA00023157"/>
    </source>
</evidence>
<evidence type="ECO:0000313" key="6">
    <source>
        <dbReference type="EMBL" id="TNV78079.1"/>
    </source>
</evidence>
<accession>A0A8J8T0W0</accession>
<dbReference type="PANTHER" id="PTHR12411">
    <property type="entry name" value="CYSTEINE PROTEASE FAMILY C1-RELATED"/>
    <property type="match status" value="1"/>
</dbReference>
<dbReference type="PROSITE" id="PS00139">
    <property type="entry name" value="THIOL_PROTEASE_CYS"/>
    <property type="match status" value="1"/>
</dbReference>
<evidence type="ECO:0000259" key="5">
    <source>
        <dbReference type="SMART" id="SM00848"/>
    </source>
</evidence>
<feature type="domain" description="Cathepsin propeptide inhibitor" evidence="5">
    <location>
        <begin position="48"/>
        <end position="105"/>
    </location>
</feature>
<dbReference type="OrthoDB" id="405971at2759"/>
<dbReference type="GO" id="GO:0008234">
    <property type="term" value="F:cysteine-type peptidase activity"/>
    <property type="evidence" value="ECO:0007669"/>
    <property type="project" value="InterPro"/>
</dbReference>
<reference evidence="6" key="1">
    <citation type="submission" date="2019-06" db="EMBL/GenBank/DDBJ databases">
        <authorList>
            <person name="Zheng W."/>
        </authorList>
    </citation>
    <scope>NUCLEOTIDE SEQUENCE</scope>
    <source>
        <strain evidence="6">QDHG01</strain>
    </source>
</reference>
<evidence type="ECO:0000256" key="1">
    <source>
        <dbReference type="ARBA" id="ARBA00008455"/>
    </source>
</evidence>
<dbReference type="InterPro" id="IPR039417">
    <property type="entry name" value="Peptidase_C1A_papain-like"/>
</dbReference>
<dbReference type="Proteomes" id="UP000785679">
    <property type="component" value="Unassembled WGS sequence"/>
</dbReference>
<evidence type="ECO:0000256" key="2">
    <source>
        <dbReference type="ARBA" id="ARBA00023145"/>
    </source>
</evidence>
<dbReference type="SUPFAM" id="SSF54001">
    <property type="entry name" value="Cysteine proteinases"/>
    <property type="match status" value="1"/>
</dbReference>
<dbReference type="InterPro" id="IPR000169">
    <property type="entry name" value="Pept_cys_AS"/>
</dbReference>
<comment type="caution">
    <text evidence="6">The sequence shown here is derived from an EMBL/GenBank/DDBJ whole genome shotgun (WGS) entry which is preliminary data.</text>
</comment>
<evidence type="ECO:0000259" key="4">
    <source>
        <dbReference type="SMART" id="SM00645"/>
    </source>
</evidence>
<keyword evidence="3" id="KW-1015">Disulfide bond</keyword>
<dbReference type="Pfam" id="PF00112">
    <property type="entry name" value="Peptidase_C1"/>
    <property type="match status" value="1"/>
</dbReference>
<dbReference type="CDD" id="cd02248">
    <property type="entry name" value="Peptidase_C1A"/>
    <property type="match status" value="1"/>
</dbReference>
<dbReference type="SMART" id="SM00848">
    <property type="entry name" value="Inhibitor_I29"/>
    <property type="match status" value="1"/>
</dbReference>
<dbReference type="InterPro" id="IPR013201">
    <property type="entry name" value="Prot_inhib_I29"/>
</dbReference>
<dbReference type="PRINTS" id="PR00705">
    <property type="entry name" value="PAPAIN"/>
</dbReference>
<protein>
    <submittedName>
        <fullName evidence="6">Uncharacterized protein</fullName>
    </submittedName>
</protein>
<dbReference type="PROSITE" id="PS00639">
    <property type="entry name" value="THIOL_PROTEASE_HIS"/>
    <property type="match status" value="1"/>
</dbReference>
<dbReference type="InterPro" id="IPR038765">
    <property type="entry name" value="Papain-like_cys_pep_sf"/>
</dbReference>
<dbReference type="InterPro" id="IPR013128">
    <property type="entry name" value="Peptidase_C1A"/>
</dbReference>
<organism evidence="6 7">
    <name type="scientific">Halteria grandinella</name>
    <dbReference type="NCBI Taxonomy" id="5974"/>
    <lineage>
        <taxon>Eukaryota</taxon>
        <taxon>Sar</taxon>
        <taxon>Alveolata</taxon>
        <taxon>Ciliophora</taxon>
        <taxon>Intramacronucleata</taxon>
        <taxon>Spirotrichea</taxon>
        <taxon>Stichotrichia</taxon>
        <taxon>Sporadotrichida</taxon>
        <taxon>Halteriidae</taxon>
        <taxon>Halteria</taxon>
    </lineage>
</organism>